<keyword evidence="3" id="KW-0969">Cilium</keyword>
<accession>A0A6L5Y1J3</accession>
<proteinExistence type="predicted"/>
<protein>
    <submittedName>
        <fullName evidence="3">Flagellar hook-length control protein FliK</fullName>
    </submittedName>
</protein>
<keyword evidence="3" id="KW-0966">Cell projection</keyword>
<evidence type="ECO:0000313" key="4">
    <source>
        <dbReference type="Proteomes" id="UP000482209"/>
    </source>
</evidence>
<sequence length="457" mass="51675">MNKIAWNQSAGLAGNSGLELTNQILSNSRETMTKSLLDLVPGDTFNGQVLDIKQDSVTIQIGGQVIEGKLEQDVALSINQTIKFVVKATEGNKLVISPVLNNMLVGKDVALYQALEQAGLAATDKNIDTIMELLKYQMPLDKGTIQKVLAFSYQYPEADLKDIVLMLKNEIPITKESMEQWQNYKNSNHQITTCLKQIAKELPSAIYHVLTADGQEAASSVLNEIFRDSIFDDIRLTLDSELTSVNRNNESLKRLLEKASDELLTKLSVKPKQLGRESMIEHLEELEKQVNLLNDKLGTINSGKEVIQQSAKEIKNNLNFMKELNQNFIYTQLPVQLSKQVTHTDLYVFANKTVKKTTNDCIRLLLHLDMEFLGSTDIMVAMQKTNLNLEFTFTDQNSADITKTHIEELSQRLTEKGYQVTSRFVVNEDENFDFVEDFICQNSDGRNVTRYSFDMRA</sequence>
<feature type="coiled-coil region" evidence="1">
    <location>
        <begin position="242"/>
        <end position="324"/>
    </location>
</feature>
<comment type="caution">
    <text evidence="3">The sequence shown here is derived from an EMBL/GenBank/DDBJ whole genome shotgun (WGS) entry which is preliminary data.</text>
</comment>
<organism evidence="3 4">
    <name type="scientific">Velocimicrobium porci</name>
    <dbReference type="NCBI Taxonomy" id="2606634"/>
    <lineage>
        <taxon>Bacteria</taxon>
        <taxon>Bacillati</taxon>
        <taxon>Bacillota</taxon>
        <taxon>Clostridia</taxon>
        <taxon>Lachnospirales</taxon>
        <taxon>Lachnospiraceae</taxon>
        <taxon>Velocimicrobium</taxon>
    </lineage>
</organism>
<keyword evidence="1" id="KW-0175">Coiled coil</keyword>
<dbReference type="RefSeq" id="WP_154519400.1">
    <property type="nucleotide sequence ID" value="NZ_VUMT01000012.1"/>
</dbReference>
<dbReference type="InterPro" id="IPR038610">
    <property type="entry name" value="FliK-like_C_sf"/>
</dbReference>
<keyword evidence="4" id="KW-1185">Reference proteome</keyword>
<feature type="domain" description="Flagellar hook-length control protein-like C-terminal" evidence="2">
    <location>
        <begin position="363"/>
        <end position="430"/>
    </location>
</feature>
<evidence type="ECO:0000256" key="1">
    <source>
        <dbReference type="SAM" id="Coils"/>
    </source>
</evidence>
<reference evidence="3 4" key="1">
    <citation type="submission" date="2019-08" db="EMBL/GenBank/DDBJ databases">
        <title>In-depth cultivation of the pig gut microbiome towards novel bacterial diversity and tailored functional studies.</title>
        <authorList>
            <person name="Wylensek D."/>
            <person name="Hitch T.C.A."/>
            <person name="Clavel T."/>
        </authorList>
    </citation>
    <scope>NUCLEOTIDE SEQUENCE [LARGE SCALE GENOMIC DNA]</scope>
    <source>
        <strain evidence="3 4">WCA-693-APC-MOT-I</strain>
    </source>
</reference>
<gene>
    <name evidence="3" type="ORF">FYJ58_08915</name>
</gene>
<dbReference type="InterPro" id="IPR021136">
    <property type="entry name" value="Flagellar_hook_control-like_C"/>
</dbReference>
<dbReference type="AlphaFoldDB" id="A0A6L5Y1J3"/>
<evidence type="ECO:0000313" key="3">
    <source>
        <dbReference type="EMBL" id="MSS63993.1"/>
    </source>
</evidence>
<dbReference type="Proteomes" id="UP000482209">
    <property type="component" value="Unassembled WGS sequence"/>
</dbReference>
<dbReference type="Gene3D" id="3.30.750.140">
    <property type="match status" value="1"/>
</dbReference>
<dbReference type="EMBL" id="VUMT01000012">
    <property type="protein sequence ID" value="MSS63993.1"/>
    <property type="molecule type" value="Genomic_DNA"/>
</dbReference>
<evidence type="ECO:0000259" key="2">
    <source>
        <dbReference type="Pfam" id="PF02120"/>
    </source>
</evidence>
<dbReference type="Pfam" id="PF02120">
    <property type="entry name" value="Flg_hook"/>
    <property type="match status" value="1"/>
</dbReference>
<keyword evidence="3" id="KW-0282">Flagellum</keyword>
<name>A0A6L5Y1J3_9FIRM</name>